<protein>
    <submittedName>
        <fullName evidence="3">Uncharacterized protein</fullName>
    </submittedName>
</protein>
<dbReference type="EMBL" id="CP078077">
    <property type="protein sequence ID" value="UPL13834.1"/>
    <property type="molecule type" value="Genomic_DNA"/>
</dbReference>
<organism evidence="3 4">
    <name type="scientific">Microbacterium galbinum</name>
    <dbReference type="NCBI Taxonomy" id="2851646"/>
    <lineage>
        <taxon>Bacteria</taxon>
        <taxon>Bacillati</taxon>
        <taxon>Actinomycetota</taxon>
        <taxon>Actinomycetes</taxon>
        <taxon>Micrococcales</taxon>
        <taxon>Microbacteriaceae</taxon>
        <taxon>Microbacterium</taxon>
    </lineage>
</organism>
<feature type="transmembrane region" description="Helical" evidence="2">
    <location>
        <begin position="6"/>
        <end position="27"/>
    </location>
</feature>
<gene>
    <name evidence="3" type="ORF">KV396_04800</name>
</gene>
<feature type="region of interest" description="Disordered" evidence="1">
    <location>
        <begin position="30"/>
        <end position="54"/>
    </location>
</feature>
<evidence type="ECO:0000313" key="3">
    <source>
        <dbReference type="EMBL" id="UPL13834.1"/>
    </source>
</evidence>
<evidence type="ECO:0000313" key="4">
    <source>
        <dbReference type="Proteomes" id="UP000831963"/>
    </source>
</evidence>
<evidence type="ECO:0000256" key="1">
    <source>
        <dbReference type="SAM" id="MobiDB-lite"/>
    </source>
</evidence>
<name>A0ABY4IM26_9MICO</name>
<dbReference type="Proteomes" id="UP000831963">
    <property type="component" value="Chromosome"/>
</dbReference>
<keyword evidence="2" id="KW-0812">Transmembrane</keyword>
<accession>A0ABY4IM26</accession>
<keyword evidence="4" id="KW-1185">Reference proteome</keyword>
<reference evidence="3 4" key="1">
    <citation type="submission" date="2021-06" db="EMBL/GenBank/DDBJ databases">
        <title>Genome-based taxonomic framework of Microbacterium strains isolated from marine environment, the description of four new species and reclassification of four preexisting species.</title>
        <authorList>
            <person name="Lee S.D."/>
            <person name="Kim S.-M."/>
            <person name="Byeon Y.-S."/>
            <person name="Yang H.L."/>
            <person name="Kim I.S."/>
        </authorList>
    </citation>
    <scope>NUCLEOTIDE SEQUENCE [LARGE SCALE GENOMIC DNA]</scope>
    <source>
        <strain evidence="3 4">SSW1-36</strain>
    </source>
</reference>
<dbReference type="RefSeq" id="WP_247633707.1">
    <property type="nucleotide sequence ID" value="NZ_CP078077.1"/>
</dbReference>
<keyword evidence="2" id="KW-0472">Membrane</keyword>
<proteinExistence type="predicted"/>
<sequence length="54" mass="6220">MNQSDMLFLVLIVIGLSSLTLVIVQFVRSRRRGGDSDGRGGNWWEGPWDEDQRR</sequence>
<keyword evidence="2" id="KW-1133">Transmembrane helix</keyword>
<evidence type="ECO:0000256" key="2">
    <source>
        <dbReference type="SAM" id="Phobius"/>
    </source>
</evidence>